<name>A0A368LQ67_9VIBR</name>
<dbReference type="InterPro" id="IPR038352">
    <property type="entry name" value="Imelysin_sf"/>
</dbReference>
<dbReference type="GO" id="GO:0030313">
    <property type="term" value="C:cell envelope"/>
    <property type="evidence" value="ECO:0007669"/>
    <property type="project" value="UniProtKB-SubCell"/>
</dbReference>
<evidence type="ECO:0000259" key="3">
    <source>
        <dbReference type="Pfam" id="PF09375"/>
    </source>
</evidence>
<dbReference type="InterPro" id="IPR034984">
    <property type="entry name" value="Imelysin-like_IPPA"/>
</dbReference>
<dbReference type="Gene3D" id="1.20.1420.20">
    <property type="entry name" value="M75 peptidase, HXXE motif"/>
    <property type="match status" value="1"/>
</dbReference>
<dbReference type="Proteomes" id="UP000252479">
    <property type="component" value="Unassembled WGS sequence"/>
</dbReference>
<dbReference type="Pfam" id="PF09375">
    <property type="entry name" value="Peptidase_M75"/>
    <property type="match status" value="1"/>
</dbReference>
<accession>A0A368LQ67</accession>
<evidence type="ECO:0000313" key="4">
    <source>
        <dbReference type="EMBL" id="RCS74022.1"/>
    </source>
</evidence>
<evidence type="ECO:0000313" key="5">
    <source>
        <dbReference type="Proteomes" id="UP000252479"/>
    </source>
</evidence>
<dbReference type="AlphaFoldDB" id="A0A368LQ67"/>
<comment type="subcellular location">
    <subcellularLocation>
        <location evidence="1">Cell envelope</location>
    </subcellularLocation>
</comment>
<feature type="domain" description="Imelysin-like" evidence="3">
    <location>
        <begin position="50"/>
        <end position="326"/>
    </location>
</feature>
<keyword evidence="5" id="KW-1185">Reference proteome</keyword>
<sequence>MFRIIAAVISVGVLSGAVYYASSTDSTYKGIVASNGQQQVYQLEKQFSLQFLSSAKNLHIMISQYCQAKSTMSLDQVQSAWLDSIKAWMPLQGQAKGPKEAVSLGWNIQFWPDKKNITGRKMEQILQDKALWNSKSIAEQSVTVQGVGGLEWLLFDAQSEFSKGDKSSCPLVLAVSENVEHNAAIIDQQWQVNPWASYDDQQWQAEYFGLLMNQLDFLLQKMSRPLAKIGHPRPYFSEAWRSKQSLMLMKVNVEALRKLYLAKGNGLDAQLRQHENMDLANRLLAQFDLTISTWPRETSLFEMLQTKEGYKQALVQYNKLERLKYLIHDEVAVELGIVVGFNSTDGD</sequence>
<evidence type="ECO:0000256" key="2">
    <source>
        <dbReference type="ARBA" id="ARBA00022729"/>
    </source>
</evidence>
<keyword evidence="2" id="KW-0732">Signal</keyword>
<dbReference type="InterPro" id="IPR018976">
    <property type="entry name" value="Imelysin-like"/>
</dbReference>
<evidence type="ECO:0000256" key="1">
    <source>
        <dbReference type="ARBA" id="ARBA00004196"/>
    </source>
</evidence>
<proteinExistence type="predicted"/>
<gene>
    <name evidence="4" type="ORF">CIK83_06625</name>
</gene>
<comment type="caution">
    <text evidence="4">The sequence shown here is derived from an EMBL/GenBank/DDBJ whole genome shotgun (WGS) entry which is preliminary data.</text>
</comment>
<protein>
    <submittedName>
        <fullName evidence="4">Iron-regulated protein A</fullName>
    </submittedName>
</protein>
<dbReference type="CDD" id="cd14659">
    <property type="entry name" value="Imelysin-like_IPPA"/>
    <property type="match status" value="1"/>
</dbReference>
<reference evidence="4 5" key="1">
    <citation type="journal article" date="2017" name="Elife">
        <title>Extensive horizontal gene transfer in cheese-associated bacteria.</title>
        <authorList>
            <person name="Bonham K.S."/>
            <person name="Wolfe B.E."/>
            <person name="Dutton R.J."/>
        </authorList>
    </citation>
    <scope>NUCLEOTIDE SEQUENCE [LARGE SCALE GENOMIC DNA]</scope>
    <source>
        <strain evidence="4 5">JB196</strain>
    </source>
</reference>
<dbReference type="EMBL" id="QPGL01000001">
    <property type="protein sequence ID" value="RCS74022.1"/>
    <property type="molecule type" value="Genomic_DNA"/>
</dbReference>
<organism evidence="4 5">
    <name type="scientific">Vibrio casei</name>
    <dbReference type="NCBI Taxonomy" id="673372"/>
    <lineage>
        <taxon>Bacteria</taxon>
        <taxon>Pseudomonadati</taxon>
        <taxon>Pseudomonadota</taxon>
        <taxon>Gammaproteobacteria</taxon>
        <taxon>Vibrionales</taxon>
        <taxon>Vibrionaceae</taxon>
        <taxon>Vibrio</taxon>
    </lineage>
</organism>